<dbReference type="RefSeq" id="XP_045099076.1">
    <property type="nucleotide sequence ID" value="XM_045244372.1"/>
</dbReference>
<evidence type="ECO:0000313" key="3">
    <source>
        <dbReference type="Proteomes" id="UP000008549"/>
    </source>
</evidence>
<dbReference type="CTD" id="68918262"/>
<dbReference type="OMA" id="SEINGWE"/>
<feature type="compositionally biased region" description="Low complexity" evidence="1">
    <location>
        <begin position="207"/>
        <end position="216"/>
    </location>
</feature>
<dbReference type="HOGENOM" id="CLU_1116596_0_0_1"/>
<dbReference type="KEGG" id="cbr:CBG_26797"/>
<feature type="region of interest" description="Disordered" evidence="1">
    <location>
        <begin position="202"/>
        <end position="227"/>
    </location>
</feature>
<keyword evidence="3" id="KW-1185">Reference proteome</keyword>
<proteinExistence type="predicted"/>
<reference evidence="2 3" key="1">
    <citation type="journal article" date="2003" name="PLoS Biol.">
        <title>The genome sequence of Caenorhabditis briggsae: a platform for comparative genomics.</title>
        <authorList>
            <person name="Stein L.D."/>
            <person name="Bao Z."/>
            <person name="Blasiar D."/>
            <person name="Blumenthal T."/>
            <person name="Brent M.R."/>
            <person name="Chen N."/>
            <person name="Chinwalla A."/>
            <person name="Clarke L."/>
            <person name="Clee C."/>
            <person name="Coghlan A."/>
            <person name="Coulson A."/>
            <person name="D'Eustachio P."/>
            <person name="Fitch D.H."/>
            <person name="Fulton L.A."/>
            <person name="Fulton R.E."/>
            <person name="Griffiths-Jones S."/>
            <person name="Harris T.W."/>
            <person name="Hillier L.W."/>
            <person name="Kamath R."/>
            <person name="Kuwabara P.E."/>
            <person name="Mardis E.R."/>
            <person name="Marra M.A."/>
            <person name="Miner T.L."/>
            <person name="Minx P."/>
            <person name="Mullikin J.C."/>
            <person name="Plumb R.W."/>
            <person name="Rogers J."/>
            <person name="Schein J.E."/>
            <person name="Sohrmann M."/>
            <person name="Spieth J."/>
            <person name="Stajich J.E."/>
            <person name="Wei C."/>
            <person name="Willey D."/>
            <person name="Wilson R.K."/>
            <person name="Durbin R."/>
            <person name="Waterston R.H."/>
        </authorList>
    </citation>
    <scope>NUCLEOTIDE SEQUENCE [LARGE SCALE GENOMIC DNA]</scope>
    <source>
        <strain evidence="2 3">AF16</strain>
    </source>
</reference>
<evidence type="ECO:0000313" key="2">
    <source>
        <dbReference type="EMBL" id="CAR99513.1"/>
    </source>
</evidence>
<organism evidence="2 3">
    <name type="scientific">Caenorhabditis briggsae</name>
    <dbReference type="NCBI Taxonomy" id="6238"/>
    <lineage>
        <taxon>Eukaryota</taxon>
        <taxon>Metazoa</taxon>
        <taxon>Ecdysozoa</taxon>
        <taxon>Nematoda</taxon>
        <taxon>Chromadorea</taxon>
        <taxon>Rhabditida</taxon>
        <taxon>Rhabditina</taxon>
        <taxon>Rhabditomorpha</taxon>
        <taxon>Rhabditoidea</taxon>
        <taxon>Rhabditidae</taxon>
        <taxon>Peloderinae</taxon>
        <taxon>Caenorhabditis</taxon>
    </lineage>
</organism>
<dbReference type="AlphaFoldDB" id="B6IHY3"/>
<dbReference type="InParanoid" id="B6IHY3"/>
<dbReference type="Proteomes" id="UP000008549">
    <property type="component" value="Unassembled WGS sequence"/>
</dbReference>
<evidence type="ECO:0000256" key="1">
    <source>
        <dbReference type="SAM" id="MobiDB-lite"/>
    </source>
</evidence>
<protein>
    <submittedName>
        <fullName evidence="2">Protein CBG26797</fullName>
    </submittedName>
</protein>
<dbReference type="EMBL" id="HE601167">
    <property type="protein sequence ID" value="CAR99513.1"/>
    <property type="molecule type" value="Genomic_DNA"/>
</dbReference>
<accession>B6IHY3</accession>
<dbReference type="GeneID" id="68918262"/>
<gene>
    <name evidence="2" type="ORF">CBG26797</name>
    <name evidence="2" type="ORF">CBG_26797</name>
</gene>
<sequence>MRLSRCPSMMLVATTLPGWKDAFDFQRAQFLQKHFRSDLFKPKLFHCVRLPGVAEKEVPLSQKVFQINSKQEYVDAEGPKEIRKAKSVLMVVPFTTEETEIESWNRYIQKVDSKVEIWLVPSPRMDLNAGRIVTFGNLLSQMQRGDGGPLHVFSPDDQNKEHPLWSIAFNKNFRDYWRNVKAIADAKKLRWPGFHVDDKVDRKPEDAATASTSSSSRKIDRPTSSNCPRYQLYITTTMQKAGKGRYQHQ</sequence>
<name>B6IHY3_CAEBR</name>
<reference evidence="2 3" key="2">
    <citation type="journal article" date="2011" name="PLoS Genet.">
        <title>Caenorhabditis briggsae recombinant inbred line genotypes reveal inter-strain incompatibility and the evolution of recombination.</title>
        <authorList>
            <person name="Ross J.A."/>
            <person name="Koboldt D.C."/>
            <person name="Staisch J.E."/>
            <person name="Chamberlin H.M."/>
            <person name="Gupta B.P."/>
            <person name="Miller R.D."/>
            <person name="Baird S.E."/>
            <person name="Haag E.S."/>
        </authorList>
    </citation>
    <scope>NUCLEOTIDE SEQUENCE [LARGE SCALE GENOMIC DNA]</scope>
    <source>
        <strain evidence="2 3">AF16</strain>
    </source>
</reference>